<keyword evidence="1" id="KW-0732">Signal</keyword>
<feature type="signal peptide" evidence="1">
    <location>
        <begin position="1"/>
        <end position="22"/>
    </location>
</feature>
<feature type="non-terminal residue" evidence="2">
    <location>
        <position position="101"/>
    </location>
</feature>
<name>A0A8S0SNR9_OLEEU</name>
<proteinExistence type="predicted"/>
<accession>A0A8S0SNR9</accession>
<evidence type="ECO:0000313" key="2">
    <source>
        <dbReference type="EMBL" id="CAA2994193.1"/>
    </source>
</evidence>
<feature type="chain" id="PRO_5035739114" description="Transmembrane protein" evidence="1">
    <location>
        <begin position="23"/>
        <end position="101"/>
    </location>
</feature>
<reference evidence="2 3" key="1">
    <citation type="submission" date="2019-12" db="EMBL/GenBank/DDBJ databases">
        <authorList>
            <person name="Alioto T."/>
            <person name="Alioto T."/>
            <person name="Gomez Garrido J."/>
        </authorList>
    </citation>
    <scope>NUCLEOTIDE SEQUENCE [LARGE SCALE GENOMIC DNA]</scope>
</reference>
<dbReference type="AlphaFoldDB" id="A0A8S0SNR9"/>
<protein>
    <recommendedName>
        <fullName evidence="4">Transmembrane protein</fullName>
    </recommendedName>
</protein>
<evidence type="ECO:0008006" key="4">
    <source>
        <dbReference type="Google" id="ProtNLM"/>
    </source>
</evidence>
<organism evidence="2 3">
    <name type="scientific">Olea europaea subsp. europaea</name>
    <dbReference type="NCBI Taxonomy" id="158383"/>
    <lineage>
        <taxon>Eukaryota</taxon>
        <taxon>Viridiplantae</taxon>
        <taxon>Streptophyta</taxon>
        <taxon>Embryophyta</taxon>
        <taxon>Tracheophyta</taxon>
        <taxon>Spermatophyta</taxon>
        <taxon>Magnoliopsida</taxon>
        <taxon>eudicotyledons</taxon>
        <taxon>Gunneridae</taxon>
        <taxon>Pentapetalae</taxon>
        <taxon>asterids</taxon>
        <taxon>lamiids</taxon>
        <taxon>Lamiales</taxon>
        <taxon>Oleaceae</taxon>
        <taxon>Oleeae</taxon>
        <taxon>Olea</taxon>
    </lineage>
</organism>
<dbReference type="EMBL" id="CACTIH010005469">
    <property type="protein sequence ID" value="CAA2994193.1"/>
    <property type="molecule type" value="Genomic_DNA"/>
</dbReference>
<dbReference type="Gramene" id="OE9A095478T1">
    <property type="protein sequence ID" value="OE9A095478C1"/>
    <property type="gene ID" value="OE9A095478"/>
</dbReference>
<evidence type="ECO:0000313" key="3">
    <source>
        <dbReference type="Proteomes" id="UP000594638"/>
    </source>
</evidence>
<evidence type="ECO:0000256" key="1">
    <source>
        <dbReference type="SAM" id="SignalP"/>
    </source>
</evidence>
<gene>
    <name evidence="2" type="ORF">OLEA9_A095478</name>
</gene>
<keyword evidence="3" id="KW-1185">Reference proteome</keyword>
<sequence length="101" mass="11231">MAMTGLGILLVGVVLWCGMVEMEEMMNFSRRWKWLSVQAMVVQMWLVGVAGRGRSCGCWNWRLCSGINNYVCGGDGADFLVSISVCEVLDYDVVVAVPTFR</sequence>
<comment type="caution">
    <text evidence="2">The sequence shown here is derived from an EMBL/GenBank/DDBJ whole genome shotgun (WGS) entry which is preliminary data.</text>
</comment>
<dbReference type="Proteomes" id="UP000594638">
    <property type="component" value="Unassembled WGS sequence"/>
</dbReference>